<dbReference type="Gene3D" id="1.10.287.130">
    <property type="match status" value="1"/>
</dbReference>
<dbReference type="SUPFAM" id="SSF46689">
    <property type="entry name" value="Homeodomain-like"/>
    <property type="match status" value="1"/>
</dbReference>
<comment type="caution">
    <text evidence="18">The sequence shown here is derived from an EMBL/GenBank/DDBJ whole genome shotgun (WGS) entry which is preliminary data.</text>
</comment>
<evidence type="ECO:0000256" key="10">
    <source>
        <dbReference type="ARBA" id="ARBA00023125"/>
    </source>
</evidence>
<dbReference type="InterPro" id="IPR003594">
    <property type="entry name" value="HATPase_dom"/>
</dbReference>
<dbReference type="InterPro" id="IPR036097">
    <property type="entry name" value="HisK_dim/P_sf"/>
</dbReference>
<dbReference type="SUPFAM" id="SSF63829">
    <property type="entry name" value="Calcium-dependent phosphotriesterase"/>
    <property type="match status" value="4"/>
</dbReference>
<dbReference type="EC" id="2.7.13.3" evidence="2"/>
<evidence type="ECO:0000313" key="18">
    <source>
        <dbReference type="EMBL" id="RXG25375.1"/>
    </source>
</evidence>
<dbReference type="OrthoDB" id="1522078at2"/>
<dbReference type="PROSITE" id="PS50109">
    <property type="entry name" value="HIS_KIN"/>
    <property type="match status" value="1"/>
</dbReference>
<gene>
    <name evidence="18" type="ORF">DSM02_1346</name>
</gene>
<dbReference type="InterPro" id="IPR001789">
    <property type="entry name" value="Sig_transdc_resp-reg_receiver"/>
</dbReference>
<dbReference type="Gene3D" id="1.10.10.60">
    <property type="entry name" value="Homeodomain-like"/>
    <property type="match status" value="1"/>
</dbReference>
<feature type="domain" description="Response regulatory" evidence="17">
    <location>
        <begin position="1112"/>
        <end position="1227"/>
    </location>
</feature>
<evidence type="ECO:0000256" key="9">
    <source>
        <dbReference type="ARBA" id="ARBA00023015"/>
    </source>
</evidence>
<evidence type="ECO:0000256" key="13">
    <source>
        <dbReference type="SAM" id="Phobius"/>
    </source>
</evidence>
<feature type="transmembrane region" description="Helical" evidence="13">
    <location>
        <begin position="796"/>
        <end position="817"/>
    </location>
</feature>
<keyword evidence="9" id="KW-0805">Transcription regulation</keyword>
<protein>
    <recommendedName>
        <fullName evidence="2">histidine kinase</fullName>
        <ecNumber evidence="2">2.7.13.3</ecNumber>
    </recommendedName>
</protein>
<evidence type="ECO:0000259" key="17">
    <source>
        <dbReference type="PROSITE" id="PS50110"/>
    </source>
</evidence>
<dbReference type="SUPFAM" id="SSF55874">
    <property type="entry name" value="ATPase domain of HSP90 chaperone/DNA topoisomerase II/histidine kinase"/>
    <property type="match status" value="1"/>
</dbReference>
<dbReference type="Pfam" id="PF12833">
    <property type="entry name" value="HTH_18"/>
    <property type="match status" value="1"/>
</dbReference>
<dbReference type="Proteomes" id="UP000289859">
    <property type="component" value="Unassembled WGS sequence"/>
</dbReference>
<dbReference type="SMART" id="SM00388">
    <property type="entry name" value="HisKA"/>
    <property type="match status" value="1"/>
</dbReference>
<dbReference type="PANTHER" id="PTHR43547">
    <property type="entry name" value="TWO-COMPONENT HISTIDINE KINASE"/>
    <property type="match status" value="1"/>
</dbReference>
<dbReference type="Pfam" id="PF00512">
    <property type="entry name" value="HisKA"/>
    <property type="match status" value="1"/>
</dbReference>
<dbReference type="SUPFAM" id="SSF47384">
    <property type="entry name" value="Homodimeric domain of signal transducing histidine kinase"/>
    <property type="match status" value="1"/>
</dbReference>
<evidence type="ECO:0000256" key="11">
    <source>
        <dbReference type="ARBA" id="ARBA00023163"/>
    </source>
</evidence>
<dbReference type="FunFam" id="3.30.565.10:FF:000037">
    <property type="entry name" value="Hybrid sensor histidine kinase/response regulator"/>
    <property type="match status" value="1"/>
</dbReference>
<dbReference type="SMART" id="SM00342">
    <property type="entry name" value="HTH_ARAC"/>
    <property type="match status" value="1"/>
</dbReference>
<dbReference type="InterPro" id="IPR015943">
    <property type="entry name" value="WD40/YVTN_repeat-like_dom_sf"/>
</dbReference>
<keyword evidence="13" id="KW-0472">Membrane</keyword>
<keyword evidence="8" id="KW-0902">Two-component regulatory system</keyword>
<proteinExistence type="predicted"/>
<dbReference type="InterPro" id="IPR003661">
    <property type="entry name" value="HisK_dim/P_dom"/>
</dbReference>
<dbReference type="InterPro" id="IPR011110">
    <property type="entry name" value="Reg_prop"/>
</dbReference>
<dbReference type="Gene3D" id="2.130.10.10">
    <property type="entry name" value="YVTN repeat-like/Quinoprotein amine dehydrogenase"/>
    <property type="match status" value="3"/>
</dbReference>
<keyword evidence="11" id="KW-0804">Transcription</keyword>
<keyword evidence="7" id="KW-0067">ATP-binding</keyword>
<evidence type="ECO:0000256" key="14">
    <source>
        <dbReference type="SAM" id="SignalP"/>
    </source>
</evidence>
<dbReference type="InterPro" id="IPR018060">
    <property type="entry name" value="HTH_AraC"/>
</dbReference>
<feature type="chain" id="PRO_5020996376" description="histidine kinase" evidence="14">
    <location>
        <begin position="21"/>
        <end position="1366"/>
    </location>
</feature>
<evidence type="ECO:0000256" key="4">
    <source>
        <dbReference type="ARBA" id="ARBA00022679"/>
    </source>
</evidence>
<dbReference type="Pfam" id="PF07494">
    <property type="entry name" value="Reg_prop"/>
    <property type="match status" value="4"/>
</dbReference>
<dbReference type="PANTHER" id="PTHR43547:SF2">
    <property type="entry name" value="HYBRID SIGNAL TRANSDUCTION HISTIDINE KINASE C"/>
    <property type="match status" value="1"/>
</dbReference>
<dbReference type="FunFam" id="2.60.40.10:FF:000791">
    <property type="entry name" value="Two-component system sensor histidine kinase/response regulator"/>
    <property type="match status" value="1"/>
</dbReference>
<organism evidence="18 19">
    <name type="scientific">Leeuwenhoekiella polynyae</name>
    <dbReference type="NCBI Taxonomy" id="1550906"/>
    <lineage>
        <taxon>Bacteria</taxon>
        <taxon>Pseudomonadati</taxon>
        <taxon>Bacteroidota</taxon>
        <taxon>Flavobacteriia</taxon>
        <taxon>Flavobacteriales</taxon>
        <taxon>Flavobacteriaceae</taxon>
        <taxon>Leeuwenhoekiella</taxon>
    </lineage>
</organism>
<dbReference type="Pfam" id="PF02518">
    <property type="entry name" value="HATPase_c"/>
    <property type="match status" value="1"/>
</dbReference>
<dbReference type="InterPro" id="IPR036890">
    <property type="entry name" value="HATPase_C_sf"/>
</dbReference>
<dbReference type="InterPro" id="IPR018062">
    <property type="entry name" value="HTH_AraC-typ_CS"/>
</dbReference>
<feature type="domain" description="Histidine kinase" evidence="16">
    <location>
        <begin position="850"/>
        <end position="1064"/>
    </location>
</feature>
<evidence type="ECO:0000256" key="3">
    <source>
        <dbReference type="ARBA" id="ARBA00022553"/>
    </source>
</evidence>
<evidence type="ECO:0000256" key="2">
    <source>
        <dbReference type="ARBA" id="ARBA00012438"/>
    </source>
</evidence>
<dbReference type="RefSeq" id="WP_128764868.1">
    <property type="nucleotide sequence ID" value="NZ_JBHUOO010000048.1"/>
</dbReference>
<keyword evidence="14" id="KW-0732">Signal</keyword>
<feature type="signal peptide" evidence="14">
    <location>
        <begin position="1"/>
        <end position="20"/>
    </location>
</feature>
<evidence type="ECO:0000256" key="12">
    <source>
        <dbReference type="PROSITE-ProRule" id="PRU00169"/>
    </source>
</evidence>
<dbReference type="CDD" id="cd00075">
    <property type="entry name" value="HATPase"/>
    <property type="match status" value="1"/>
</dbReference>
<keyword evidence="13" id="KW-0812">Transmembrane</keyword>
<evidence type="ECO:0000256" key="8">
    <source>
        <dbReference type="ARBA" id="ARBA00023012"/>
    </source>
</evidence>
<dbReference type="Gene3D" id="3.40.50.2300">
    <property type="match status" value="1"/>
</dbReference>
<evidence type="ECO:0000259" key="16">
    <source>
        <dbReference type="PROSITE" id="PS50109"/>
    </source>
</evidence>
<evidence type="ECO:0000259" key="15">
    <source>
        <dbReference type="PROSITE" id="PS01124"/>
    </source>
</evidence>
<dbReference type="Gene3D" id="2.60.40.10">
    <property type="entry name" value="Immunoglobulins"/>
    <property type="match status" value="1"/>
</dbReference>
<dbReference type="InterPro" id="IPR004358">
    <property type="entry name" value="Sig_transdc_His_kin-like_C"/>
</dbReference>
<keyword evidence="4" id="KW-0808">Transferase</keyword>
<dbReference type="CDD" id="cd00082">
    <property type="entry name" value="HisKA"/>
    <property type="match status" value="1"/>
</dbReference>
<dbReference type="SMART" id="SM00387">
    <property type="entry name" value="HATPase_c"/>
    <property type="match status" value="1"/>
</dbReference>
<dbReference type="InterPro" id="IPR013783">
    <property type="entry name" value="Ig-like_fold"/>
</dbReference>
<feature type="domain" description="HTH araC/xylS-type" evidence="15">
    <location>
        <begin position="1279"/>
        <end position="1361"/>
    </location>
</feature>
<evidence type="ECO:0000313" key="19">
    <source>
        <dbReference type="Proteomes" id="UP000289859"/>
    </source>
</evidence>
<dbReference type="GO" id="GO:0000155">
    <property type="term" value="F:phosphorelay sensor kinase activity"/>
    <property type="evidence" value="ECO:0007669"/>
    <property type="project" value="InterPro"/>
</dbReference>
<keyword evidence="19" id="KW-1185">Reference proteome</keyword>
<dbReference type="SMART" id="SM00448">
    <property type="entry name" value="REC"/>
    <property type="match status" value="1"/>
</dbReference>
<dbReference type="PROSITE" id="PS01124">
    <property type="entry name" value="HTH_ARAC_FAMILY_2"/>
    <property type="match status" value="1"/>
</dbReference>
<dbReference type="InterPro" id="IPR011006">
    <property type="entry name" value="CheY-like_superfamily"/>
</dbReference>
<feature type="modified residue" description="4-aspartylphosphate" evidence="12">
    <location>
        <position position="1160"/>
    </location>
</feature>
<dbReference type="SUPFAM" id="SSF52172">
    <property type="entry name" value="CheY-like"/>
    <property type="match status" value="1"/>
</dbReference>
<accession>A0A4Q0PES5</accession>
<comment type="catalytic activity">
    <reaction evidence="1">
        <text>ATP + protein L-histidine = ADP + protein N-phospho-L-histidine.</text>
        <dbReference type="EC" id="2.7.13.3"/>
    </reaction>
</comment>
<keyword evidence="6 18" id="KW-0418">Kinase</keyword>
<name>A0A4Q0PES5_9FLAO</name>
<dbReference type="Gene3D" id="3.30.565.10">
    <property type="entry name" value="Histidine kinase-like ATPase, C-terminal domain"/>
    <property type="match status" value="1"/>
</dbReference>
<sequence length="1366" mass="153950">MRYFFSILLVFCFYVMPAQTLTKPAESIDDQLIFYNFDLSSGISNSYINSIEQDEFGFIWIGTIDGLNRYDGSDFKIYRHRAADSTSLFNNYIESLKNTDSEDLLILTDAGIDIYNDETDSFQNVHLLNNVTDNVSALAKRQKGGYFVGYYSEGVRIFDENNKMIASYRNRKEDPSSLSYNEVSSLLSQGDSILWVGTFRKGLNRIDLKKNTVNRLWFDKQSLADEQPGVRALHLDKAGNLWIGSQNGLFVLKTDGSFRTLGTGGPNALSDTEILSFAEDNQGRMWIGTRNGGLNILKIDSFLNKSAVPEITQFLPRKDGSSVYNRTVSALKLDRGGNMWIGTSNGLNFVNPQGEPIKLIDGESSVWGLLSHMRIGSLATSKTGNVFIGTDGGGIDLYHAKSGKITPFAVTGKGEKGLSNDYVISLLEDSKKRLWAGTYKGGLNKLENDIWSHYLQGDQVDGNDVRTIFEDSQHRIWVGTNRGGLYKYDDKNDIFEYVEILGKLDVRAIDEDSKGNLWMATYSDGILKYNPVIKVVTKYDSRILKGLPSDIFFSLVLVSDDELLAGSRFGGLVKFNIKDQSFSVINEQNGLPNTTINSIVPYNSEEVWISTNYGLSSYNFKTNEVSNLLNQSSIQKGEFNIGAAIRDQKGNLWFGGNKGLNVFNPDNLYGEGTVYGILFKDLKINNESVAVKPGGAHAILSKTLNDIETLKLTYKENLFSIDFALIKYPFSQDVVYSYRLEGYNDNWVDLSTNNRINFTNIPAGKYNLIIKAMEQSGHVVQKELPIIITPPFWLTWPAYILYMLLAILFIYAISIYYSERVKLKNSLVFEKKQRQLEHDFNEERLRFFSGFSHELKTPLTLILAPLDILAGELKSSRHHARIDLIKRNASDLLVSINRLLDFRKTEEGLSKLYIQHYDLVNTLKYWTSLHKNAADVKKIDLQFETEFDELQVVNDVDKLQIILNNLISNALKYTLEGGEVTVILKANSDNYSITVSDSGVGIHEEEFEHIFNWFYHSNSSVKRSGSGIGLSLSKRFAELHAGTLTVKSKEGEGSTFTLELPFDLAEVPREQIDKASDSDTVNEQIEKPFVAHSEPTSRVKKALLNGEKQRELILLVEDNEDILIVLDDILSEEYDLIHAVNGEEGAQMATKFIPDLIITDVMMPVKDGIDMCHELKLNKETSHIPVIMLSAKNNTAVKVSGYKEGADDYLTKPFEPALIRARVRNLLDSRNMLKLYFNQNSDQNTLSTSESRVLDKEKEFLADFEKAVLKFKDAEGSIIAKLTKNMGMSRTSLYKKITVLTGENINSYVRIIKVNKAAQLMREEGYSVSQAATEVGFSSPKYFRKIFKEQFGKLPSEVTTSFNKLL</sequence>
<dbReference type="PROSITE" id="PS50110">
    <property type="entry name" value="RESPONSE_REGULATORY"/>
    <property type="match status" value="1"/>
</dbReference>
<dbReference type="CDD" id="cd17574">
    <property type="entry name" value="REC_OmpR"/>
    <property type="match status" value="1"/>
</dbReference>
<dbReference type="GO" id="GO:0043565">
    <property type="term" value="F:sequence-specific DNA binding"/>
    <property type="evidence" value="ECO:0007669"/>
    <property type="project" value="InterPro"/>
</dbReference>
<dbReference type="GO" id="GO:0003700">
    <property type="term" value="F:DNA-binding transcription factor activity"/>
    <property type="evidence" value="ECO:0007669"/>
    <property type="project" value="InterPro"/>
</dbReference>
<dbReference type="Pfam" id="PF00072">
    <property type="entry name" value="Response_reg"/>
    <property type="match status" value="1"/>
</dbReference>
<dbReference type="PRINTS" id="PR00344">
    <property type="entry name" value="BCTRLSENSOR"/>
</dbReference>
<dbReference type="GO" id="GO:0005524">
    <property type="term" value="F:ATP binding"/>
    <property type="evidence" value="ECO:0007669"/>
    <property type="project" value="UniProtKB-KW"/>
</dbReference>
<dbReference type="Pfam" id="PF07495">
    <property type="entry name" value="Y_Y_Y"/>
    <property type="match status" value="1"/>
</dbReference>
<dbReference type="InterPro" id="IPR011123">
    <property type="entry name" value="Y_Y_Y"/>
</dbReference>
<dbReference type="InterPro" id="IPR005467">
    <property type="entry name" value="His_kinase_dom"/>
</dbReference>
<keyword evidence="10" id="KW-0238">DNA-binding</keyword>
<reference evidence="18 19" key="1">
    <citation type="submission" date="2018-07" db="EMBL/GenBank/DDBJ databases">
        <title>Leeuwenhoekiella genomics.</title>
        <authorList>
            <person name="Tahon G."/>
            <person name="Willems A."/>
        </authorList>
    </citation>
    <scope>NUCLEOTIDE SEQUENCE [LARGE SCALE GENOMIC DNA]</scope>
    <source>
        <strain evidence="18 19">LMG 29608</strain>
    </source>
</reference>
<keyword evidence="5" id="KW-0547">Nucleotide-binding</keyword>
<evidence type="ECO:0000256" key="1">
    <source>
        <dbReference type="ARBA" id="ARBA00000085"/>
    </source>
</evidence>
<evidence type="ECO:0000256" key="5">
    <source>
        <dbReference type="ARBA" id="ARBA00022741"/>
    </source>
</evidence>
<keyword evidence="3 12" id="KW-0597">Phosphoprotein</keyword>
<evidence type="ECO:0000256" key="6">
    <source>
        <dbReference type="ARBA" id="ARBA00022777"/>
    </source>
</evidence>
<keyword evidence="13" id="KW-1133">Transmembrane helix</keyword>
<dbReference type="EMBL" id="QOVK01000003">
    <property type="protein sequence ID" value="RXG25375.1"/>
    <property type="molecule type" value="Genomic_DNA"/>
</dbReference>
<dbReference type="InterPro" id="IPR009057">
    <property type="entry name" value="Homeodomain-like_sf"/>
</dbReference>
<dbReference type="PROSITE" id="PS00041">
    <property type="entry name" value="HTH_ARAC_FAMILY_1"/>
    <property type="match status" value="1"/>
</dbReference>
<evidence type="ECO:0000256" key="7">
    <source>
        <dbReference type="ARBA" id="ARBA00022840"/>
    </source>
</evidence>